<proteinExistence type="predicted"/>
<name>A0AAD5QDK9_PARTN</name>
<feature type="domain" description="ShKT" evidence="3">
    <location>
        <begin position="122"/>
        <end position="162"/>
    </location>
</feature>
<feature type="domain" description="ShKT" evidence="3">
    <location>
        <begin position="76"/>
        <end position="116"/>
    </location>
</feature>
<comment type="caution">
    <text evidence="1">Lacks conserved residue(s) required for the propagation of feature annotation.</text>
</comment>
<dbReference type="PANTHER" id="PTHR46219:SF5">
    <property type="entry name" value="SHKT DOMAIN-CONTAINING PROTEIN"/>
    <property type="match status" value="1"/>
</dbReference>
<dbReference type="PANTHER" id="PTHR46219">
    <property type="entry name" value="PROTEIN CBG11138"/>
    <property type="match status" value="1"/>
</dbReference>
<evidence type="ECO:0000259" key="3">
    <source>
        <dbReference type="PROSITE" id="PS51670"/>
    </source>
</evidence>
<dbReference type="InterPro" id="IPR003582">
    <property type="entry name" value="ShKT_dom"/>
</dbReference>
<keyword evidence="5" id="KW-1185">Reference proteome</keyword>
<dbReference type="Proteomes" id="UP001196413">
    <property type="component" value="Unassembled WGS sequence"/>
</dbReference>
<dbReference type="EMBL" id="JAHQIW010000419">
    <property type="protein sequence ID" value="KAJ1348043.1"/>
    <property type="molecule type" value="Genomic_DNA"/>
</dbReference>
<evidence type="ECO:0000256" key="1">
    <source>
        <dbReference type="PROSITE-ProRule" id="PRU01005"/>
    </source>
</evidence>
<dbReference type="AlphaFoldDB" id="A0AAD5QDK9"/>
<dbReference type="Gene3D" id="1.10.10.1870">
    <property type="entry name" value="ShTK domain-like"/>
    <property type="match status" value="2"/>
</dbReference>
<organism evidence="4 5">
    <name type="scientific">Parelaphostrongylus tenuis</name>
    <name type="common">Meningeal worm</name>
    <dbReference type="NCBI Taxonomy" id="148309"/>
    <lineage>
        <taxon>Eukaryota</taxon>
        <taxon>Metazoa</taxon>
        <taxon>Ecdysozoa</taxon>
        <taxon>Nematoda</taxon>
        <taxon>Chromadorea</taxon>
        <taxon>Rhabditida</taxon>
        <taxon>Rhabditina</taxon>
        <taxon>Rhabditomorpha</taxon>
        <taxon>Strongyloidea</taxon>
        <taxon>Metastrongylidae</taxon>
        <taxon>Parelaphostrongylus</taxon>
    </lineage>
</organism>
<protein>
    <recommendedName>
        <fullName evidence="3">ShKT domain-containing protein</fullName>
    </recommendedName>
</protein>
<gene>
    <name evidence="4" type="ORF">KIN20_003255</name>
</gene>
<evidence type="ECO:0000256" key="2">
    <source>
        <dbReference type="SAM" id="Phobius"/>
    </source>
</evidence>
<sequence length="164" mass="17907">MSQSINMAEFDLLLHSHLMISILVFISSIAVLVQAQSCSVITTPSLNGICPSLFVLIPSGCCPVGNVVGTTTSTPCFDRVNPRTGQSDCPQMRRYCNDAHYGELMKQQCPFTCGYCGGTQTCFDRVNPRTGKSDCSSMQAYCRNSAYSDLMKIQCPKTCGECRN</sequence>
<dbReference type="PROSITE" id="PS51670">
    <property type="entry name" value="SHKT"/>
    <property type="match status" value="2"/>
</dbReference>
<evidence type="ECO:0000313" key="4">
    <source>
        <dbReference type="EMBL" id="KAJ1348043.1"/>
    </source>
</evidence>
<keyword evidence="2" id="KW-0812">Transmembrane</keyword>
<dbReference type="Pfam" id="PF01549">
    <property type="entry name" value="ShK"/>
    <property type="match status" value="2"/>
</dbReference>
<keyword evidence="2" id="KW-0472">Membrane</keyword>
<feature type="transmembrane region" description="Helical" evidence="2">
    <location>
        <begin position="12"/>
        <end position="33"/>
    </location>
</feature>
<dbReference type="SMART" id="SM00254">
    <property type="entry name" value="ShKT"/>
    <property type="match status" value="2"/>
</dbReference>
<evidence type="ECO:0000313" key="5">
    <source>
        <dbReference type="Proteomes" id="UP001196413"/>
    </source>
</evidence>
<accession>A0AAD5QDK9</accession>
<keyword evidence="2" id="KW-1133">Transmembrane helix</keyword>
<reference evidence="4" key="1">
    <citation type="submission" date="2021-06" db="EMBL/GenBank/DDBJ databases">
        <title>Parelaphostrongylus tenuis whole genome reference sequence.</title>
        <authorList>
            <person name="Garwood T.J."/>
            <person name="Larsen P.A."/>
            <person name="Fountain-Jones N.M."/>
            <person name="Garbe J.R."/>
            <person name="Macchietto M.G."/>
            <person name="Kania S.A."/>
            <person name="Gerhold R.W."/>
            <person name="Richards J.E."/>
            <person name="Wolf T.M."/>
        </authorList>
    </citation>
    <scope>NUCLEOTIDE SEQUENCE</scope>
    <source>
        <strain evidence="4">MNPRO001-30</strain>
        <tissue evidence="4">Meninges</tissue>
    </source>
</reference>
<comment type="caution">
    <text evidence="4">The sequence shown here is derived from an EMBL/GenBank/DDBJ whole genome shotgun (WGS) entry which is preliminary data.</text>
</comment>